<feature type="transmembrane region" description="Helical" evidence="1">
    <location>
        <begin position="276"/>
        <end position="298"/>
    </location>
</feature>
<proteinExistence type="predicted"/>
<evidence type="ECO:0000313" key="2">
    <source>
        <dbReference type="EMBL" id="SFV61636.1"/>
    </source>
</evidence>
<feature type="transmembrane region" description="Helical" evidence="1">
    <location>
        <begin position="243"/>
        <end position="264"/>
    </location>
</feature>
<feature type="transmembrane region" description="Helical" evidence="1">
    <location>
        <begin position="84"/>
        <end position="105"/>
    </location>
</feature>
<keyword evidence="1" id="KW-0812">Transmembrane</keyword>
<feature type="transmembrane region" description="Helical" evidence="1">
    <location>
        <begin position="362"/>
        <end position="379"/>
    </location>
</feature>
<sequence>MLAISKDFAPPLKLVSPYFKIGVTFYLIAMISLLTFSATFSYQEMAVAGWIHLFLLGFVMVIIFGAMAQLIPVVLEVGHAVVDLYYVILPLLGIGATIMVIGFWLQPSLLSYGGLLVLSSMIIFAIEAFATLKKAEINTITVKTVAVSNSYLLLGIITGFVIALGLSGAVVVDVENMLKAHLYAVLGGFVLLTIMGLSLTLIPMFSLAHGFDETPIKRGFNLVAIGVGIVFISAVIGVDLIQWLGYITTLIGVGFYIYQIYIIYKLTVRKELDIWAKSMIFGFGSLILSMVLGIIYLLGGDKTLLHTSAWFFMLGFIGFLINGHLYKIVPFLVWFERFAPLVGKEKVPMLHEMYPKAQAEMMFWYSSIGTVFGGIGLLFENDFSFKAGASLMMVGAIFLYLSMSKMLGYGQPSNL</sequence>
<gene>
    <name evidence="2" type="ORF">MNB_SV-12-1580</name>
</gene>
<name>A0A1W1C777_9ZZZZ</name>
<feature type="transmembrane region" description="Helical" evidence="1">
    <location>
        <begin position="21"/>
        <end position="42"/>
    </location>
</feature>
<feature type="transmembrane region" description="Helical" evidence="1">
    <location>
        <begin position="111"/>
        <end position="130"/>
    </location>
</feature>
<organism evidence="2">
    <name type="scientific">hydrothermal vent metagenome</name>
    <dbReference type="NCBI Taxonomy" id="652676"/>
    <lineage>
        <taxon>unclassified sequences</taxon>
        <taxon>metagenomes</taxon>
        <taxon>ecological metagenomes</taxon>
    </lineage>
</organism>
<evidence type="ECO:0000256" key="1">
    <source>
        <dbReference type="SAM" id="Phobius"/>
    </source>
</evidence>
<feature type="transmembrane region" description="Helical" evidence="1">
    <location>
        <begin position="151"/>
        <end position="171"/>
    </location>
</feature>
<reference evidence="2" key="1">
    <citation type="submission" date="2016-10" db="EMBL/GenBank/DDBJ databases">
        <authorList>
            <person name="de Groot N.N."/>
        </authorList>
    </citation>
    <scope>NUCLEOTIDE SEQUENCE</scope>
</reference>
<feature type="transmembrane region" description="Helical" evidence="1">
    <location>
        <begin position="183"/>
        <end position="207"/>
    </location>
</feature>
<accession>A0A1W1C777</accession>
<feature type="transmembrane region" description="Helical" evidence="1">
    <location>
        <begin position="48"/>
        <end position="72"/>
    </location>
</feature>
<dbReference type="AlphaFoldDB" id="A0A1W1C777"/>
<protein>
    <submittedName>
        <fullName evidence="2">Uncharacterized protein</fullName>
    </submittedName>
</protein>
<keyword evidence="1" id="KW-1133">Transmembrane helix</keyword>
<feature type="transmembrane region" description="Helical" evidence="1">
    <location>
        <begin position="310"/>
        <end position="335"/>
    </location>
</feature>
<feature type="transmembrane region" description="Helical" evidence="1">
    <location>
        <begin position="385"/>
        <end position="403"/>
    </location>
</feature>
<dbReference type="EMBL" id="FPHE01000107">
    <property type="protein sequence ID" value="SFV61636.1"/>
    <property type="molecule type" value="Genomic_DNA"/>
</dbReference>
<feature type="transmembrane region" description="Helical" evidence="1">
    <location>
        <begin position="219"/>
        <end position="237"/>
    </location>
</feature>
<keyword evidence="1" id="KW-0472">Membrane</keyword>